<sequence length="776" mass="90063">MFSRLFRMIFSDTQNLFIFLFILLSIFNQCSALKSLDKLDAHQNWIQRAARFKRSATEEKENKVDAGIHPVDNVVAANKAIDSEDHHWKPPNQDVVVNVCDHTNSNNSFIYCQGRILEAAMAHWFSLTSTNDSKTFVDKPLKFAALEVFKKFNEQFPPVNNESNSVADIDPVKLNRFIEENFEQEGNELIACDLTDWNERPIMLQLIQDHTLREWSMKLNLIWRELCRQIKPDVLEHPDRFSLLYVPKSFVIPGGRFREFYYWDAYWIIKGLLVSGMHNTSRNMIENFAYMVEKYGFIPNGGRVYYLKRSQPPFLAAMVYEYYEATHDIEFILKMIPVLEKELEFWDTKRAIKVWKDGKYHEVYQYRTESNVPRPESFREDIHITKQLTKTQQKRQIWQDIASAAESGWDFSSRWLNVSDKLNTIQTTAIIPVDLNAFMCWNFNILSYLYYEIDDIDRSVHYQERYNKFLSTFQRMFYVKRESGWFDYNLKTEKNNLEFFASVATPLFTRCYHSINLAQSENIFKRMDRMGVFNFAGGIPTSLNNVSGQQWDYPNGWPPLNHMIIEGLRRSENPIMQQKAFWLAEKWVLSNYRVFLDTKSRMWEKYNVIGTKPMAGVGGEYDAQFGFGWTNGVILDLLVTYGDRMHFLGLADNPDGVASSVISNPNSTTLPPRLQKNKSDDAINVPPVLESNSDHLQNLKASENVDGEHLEVTRSLGDDTKSMPLTSQNNADNSRWPSRFKDSQSEASKGPESSKSKLGLLAMNMVVTFLVGLAVA</sequence>
<keyword evidence="5 6" id="KW-0326">Glycosidase</keyword>
<dbReference type="PANTHER" id="PTHR23403:SF5">
    <property type="entry name" value="TREHALASE"/>
    <property type="match status" value="1"/>
</dbReference>
<feature type="signal peptide" evidence="8">
    <location>
        <begin position="1"/>
        <end position="32"/>
    </location>
</feature>
<keyword evidence="4 6" id="KW-0378">Hydrolase</keyword>
<evidence type="ECO:0000256" key="8">
    <source>
        <dbReference type="SAM" id="SignalP"/>
    </source>
</evidence>
<protein>
    <recommendedName>
        <fullName evidence="3 6">Trehalase</fullName>
        <ecNumber evidence="2 6">3.2.1.28</ecNumber>
    </recommendedName>
    <alternativeName>
        <fullName evidence="6">Alpha-trehalose glucohydrolase</fullName>
    </alternativeName>
</protein>
<feature type="chain" id="PRO_5041967429" description="Trehalase" evidence="8">
    <location>
        <begin position="33"/>
        <end position="776"/>
    </location>
</feature>
<evidence type="ECO:0000256" key="5">
    <source>
        <dbReference type="ARBA" id="ARBA00023295"/>
    </source>
</evidence>
<name>A0AAD4N676_9BILA</name>
<reference evidence="9" key="1">
    <citation type="submission" date="2022-01" db="EMBL/GenBank/DDBJ databases">
        <title>Genome Sequence Resource for Two Populations of Ditylenchus destructor, the Migratory Endoparasitic Phytonematode.</title>
        <authorList>
            <person name="Zhang H."/>
            <person name="Lin R."/>
            <person name="Xie B."/>
        </authorList>
    </citation>
    <scope>NUCLEOTIDE SEQUENCE</scope>
    <source>
        <strain evidence="9">BazhouSP</strain>
    </source>
</reference>
<dbReference type="GO" id="GO:0004555">
    <property type="term" value="F:alpha,alpha-trehalase activity"/>
    <property type="evidence" value="ECO:0007669"/>
    <property type="project" value="UniProtKB-EC"/>
</dbReference>
<evidence type="ECO:0000256" key="4">
    <source>
        <dbReference type="ARBA" id="ARBA00022801"/>
    </source>
</evidence>
<keyword evidence="8" id="KW-0732">Signal</keyword>
<comment type="similarity">
    <text evidence="1 6">Belongs to the glycosyl hydrolase 37 family.</text>
</comment>
<dbReference type="PRINTS" id="PR00744">
    <property type="entry name" value="GLHYDRLASE37"/>
</dbReference>
<proteinExistence type="inferred from homology"/>
<feature type="region of interest" description="Disordered" evidence="7">
    <location>
        <begin position="714"/>
        <end position="755"/>
    </location>
</feature>
<dbReference type="AlphaFoldDB" id="A0AAD4N676"/>
<comment type="catalytic activity">
    <reaction evidence="6">
        <text>alpha,alpha-trehalose + H2O = alpha-D-glucose + beta-D-glucose</text>
        <dbReference type="Rhea" id="RHEA:32675"/>
        <dbReference type="ChEBI" id="CHEBI:15377"/>
        <dbReference type="ChEBI" id="CHEBI:15903"/>
        <dbReference type="ChEBI" id="CHEBI:16551"/>
        <dbReference type="ChEBI" id="CHEBI:17925"/>
        <dbReference type="EC" id="3.2.1.28"/>
    </reaction>
</comment>
<dbReference type="EMBL" id="JAKKPZ010000009">
    <property type="protein sequence ID" value="KAI1717072.1"/>
    <property type="molecule type" value="Genomic_DNA"/>
</dbReference>
<evidence type="ECO:0000256" key="2">
    <source>
        <dbReference type="ARBA" id="ARBA00012757"/>
    </source>
</evidence>
<dbReference type="Gene3D" id="1.50.10.10">
    <property type="match status" value="1"/>
</dbReference>
<dbReference type="Pfam" id="PF01204">
    <property type="entry name" value="Trehalase"/>
    <property type="match status" value="1"/>
</dbReference>
<dbReference type="EC" id="3.2.1.28" evidence="2 6"/>
<evidence type="ECO:0000256" key="7">
    <source>
        <dbReference type="SAM" id="MobiDB-lite"/>
    </source>
</evidence>
<dbReference type="PROSITE" id="PS00927">
    <property type="entry name" value="TREHALASE_1"/>
    <property type="match status" value="1"/>
</dbReference>
<gene>
    <name evidence="9" type="ORF">DdX_06800</name>
</gene>
<dbReference type="Proteomes" id="UP001201812">
    <property type="component" value="Unassembled WGS sequence"/>
</dbReference>
<dbReference type="InterPro" id="IPR012341">
    <property type="entry name" value="6hp_glycosidase-like_sf"/>
</dbReference>
<dbReference type="SUPFAM" id="SSF48208">
    <property type="entry name" value="Six-hairpin glycosidases"/>
    <property type="match status" value="1"/>
</dbReference>
<dbReference type="InterPro" id="IPR018232">
    <property type="entry name" value="Glyco_hydro_37_CS"/>
</dbReference>
<feature type="region of interest" description="Disordered" evidence="7">
    <location>
        <begin position="662"/>
        <end position="690"/>
    </location>
</feature>
<evidence type="ECO:0000256" key="3">
    <source>
        <dbReference type="ARBA" id="ARBA00019905"/>
    </source>
</evidence>
<keyword evidence="10" id="KW-1185">Reference proteome</keyword>
<evidence type="ECO:0000256" key="1">
    <source>
        <dbReference type="ARBA" id="ARBA00005615"/>
    </source>
</evidence>
<evidence type="ECO:0000313" key="10">
    <source>
        <dbReference type="Proteomes" id="UP001201812"/>
    </source>
</evidence>
<dbReference type="GO" id="GO:0005993">
    <property type="term" value="P:trehalose catabolic process"/>
    <property type="evidence" value="ECO:0007669"/>
    <property type="project" value="TreeGrafter"/>
</dbReference>
<dbReference type="PANTHER" id="PTHR23403">
    <property type="entry name" value="TREHALASE"/>
    <property type="match status" value="1"/>
</dbReference>
<dbReference type="PROSITE" id="PS00928">
    <property type="entry name" value="TREHALASE_2"/>
    <property type="match status" value="1"/>
</dbReference>
<organism evidence="9 10">
    <name type="scientific">Ditylenchus destructor</name>
    <dbReference type="NCBI Taxonomy" id="166010"/>
    <lineage>
        <taxon>Eukaryota</taxon>
        <taxon>Metazoa</taxon>
        <taxon>Ecdysozoa</taxon>
        <taxon>Nematoda</taxon>
        <taxon>Chromadorea</taxon>
        <taxon>Rhabditida</taxon>
        <taxon>Tylenchina</taxon>
        <taxon>Tylenchomorpha</taxon>
        <taxon>Sphaerularioidea</taxon>
        <taxon>Anguinidae</taxon>
        <taxon>Anguininae</taxon>
        <taxon>Ditylenchus</taxon>
    </lineage>
</organism>
<evidence type="ECO:0000256" key="6">
    <source>
        <dbReference type="RuleBase" id="RU361180"/>
    </source>
</evidence>
<comment type="caution">
    <text evidence="9">The sequence shown here is derived from an EMBL/GenBank/DDBJ whole genome shotgun (WGS) entry which is preliminary data.</text>
</comment>
<accession>A0AAD4N676</accession>
<evidence type="ECO:0000313" key="9">
    <source>
        <dbReference type="EMBL" id="KAI1717072.1"/>
    </source>
</evidence>
<feature type="compositionally biased region" description="Polar residues" evidence="7">
    <location>
        <begin position="723"/>
        <end position="736"/>
    </location>
</feature>
<dbReference type="InterPro" id="IPR008928">
    <property type="entry name" value="6-hairpin_glycosidase_sf"/>
</dbReference>
<dbReference type="InterPro" id="IPR001661">
    <property type="entry name" value="Glyco_hydro_37"/>
</dbReference>